<keyword evidence="3" id="KW-1185">Reference proteome</keyword>
<gene>
    <name evidence="2" type="ORF">FJM51_09075</name>
</gene>
<organism evidence="2 3">
    <name type="scientific">Amaricoccus solimangrovi</name>
    <dbReference type="NCBI Taxonomy" id="2589815"/>
    <lineage>
        <taxon>Bacteria</taxon>
        <taxon>Pseudomonadati</taxon>
        <taxon>Pseudomonadota</taxon>
        <taxon>Alphaproteobacteria</taxon>
        <taxon>Rhodobacterales</taxon>
        <taxon>Paracoccaceae</taxon>
        <taxon>Amaricoccus</taxon>
    </lineage>
</organism>
<dbReference type="RefSeq" id="WP_140453818.1">
    <property type="nucleotide sequence ID" value="NZ_VFRP01000007.1"/>
</dbReference>
<dbReference type="EMBL" id="VFRP01000007">
    <property type="protein sequence ID" value="TPE51382.1"/>
    <property type="molecule type" value="Genomic_DNA"/>
</dbReference>
<keyword evidence="1" id="KW-1133">Transmembrane helix</keyword>
<dbReference type="AlphaFoldDB" id="A0A501WRD9"/>
<keyword evidence="1" id="KW-0812">Transmembrane</keyword>
<dbReference type="Proteomes" id="UP000319255">
    <property type="component" value="Unassembled WGS sequence"/>
</dbReference>
<comment type="caution">
    <text evidence="2">The sequence shown here is derived from an EMBL/GenBank/DDBJ whole genome shotgun (WGS) entry which is preliminary data.</text>
</comment>
<feature type="transmembrane region" description="Helical" evidence="1">
    <location>
        <begin position="32"/>
        <end position="54"/>
    </location>
</feature>
<sequence length="79" mass="8234">MPEHVRNALPFMALGLGAAVTASGTLLLSGGGFLAALALYMLTGSATLGLAAFVQAARPLRPRLARLLARRRRPALLSH</sequence>
<reference evidence="2 3" key="1">
    <citation type="submission" date="2019-06" db="EMBL/GenBank/DDBJ databases">
        <title>A novel bacterium of genus Amaricoccus, isolated from marine sediment.</title>
        <authorList>
            <person name="Huang H."/>
            <person name="Mo K."/>
            <person name="Hu Y."/>
        </authorList>
    </citation>
    <scope>NUCLEOTIDE SEQUENCE [LARGE SCALE GENOMIC DNA]</scope>
    <source>
        <strain evidence="2 3">HB172011</strain>
    </source>
</reference>
<protein>
    <submittedName>
        <fullName evidence="2">Uncharacterized protein</fullName>
    </submittedName>
</protein>
<evidence type="ECO:0000313" key="2">
    <source>
        <dbReference type="EMBL" id="TPE51382.1"/>
    </source>
</evidence>
<keyword evidence="1" id="KW-0472">Membrane</keyword>
<evidence type="ECO:0000256" key="1">
    <source>
        <dbReference type="SAM" id="Phobius"/>
    </source>
</evidence>
<proteinExistence type="predicted"/>
<name>A0A501WRD9_9RHOB</name>
<accession>A0A501WRD9</accession>
<evidence type="ECO:0000313" key="3">
    <source>
        <dbReference type="Proteomes" id="UP000319255"/>
    </source>
</evidence>